<keyword evidence="2" id="KW-0812">Transmembrane</keyword>
<evidence type="ECO:0000313" key="3">
    <source>
        <dbReference type="EMBL" id="MCT9001705.1"/>
    </source>
</evidence>
<reference evidence="3 4" key="1">
    <citation type="journal article" date="2024" name="Int. J. Syst. Evol. Microbiol.">
        <title>Microbacterium memoriense sp. nov., a member of the Actinomycetota from marine beach sediment of the north coast of Portugal.</title>
        <authorList>
            <person name="Santos J.D.N.D."/>
            <person name="Klimek D."/>
            <person name="Calusinska M."/>
            <person name="Lobo-da-Cunha A."/>
            <person name="Catita J."/>
            <person name="Goncalves H."/>
            <person name="Gonzalez I."/>
            <person name="Lage O.M."/>
        </authorList>
    </citation>
    <scope>NUCLEOTIDE SEQUENCE [LARGE SCALE GENOMIC DNA]</scope>
    <source>
        <strain evidence="3 4">PMIC_1C1B</strain>
    </source>
</reference>
<accession>A0ABT2PB40</accession>
<sequence>MKRTGTAVLFGAGILGVVLGFGVDQLLTATGRPTFTPSILLPILLIMLAAATVLMALPIRRAITGASTTPVDPFRSLRVAMLAKASAIVGSVVAGVGLGLLAFLFTRPVSPSLGSSGAVLAAIVGGIVLLIAGVIAERLCTIRKEDDDDQPGPADPGFGYSHHD</sequence>
<protein>
    <submittedName>
        <fullName evidence="3">DUF3180 domain-containing protein</fullName>
    </submittedName>
</protein>
<dbReference type="RefSeq" id="WP_261606259.1">
    <property type="nucleotide sequence ID" value="NZ_JAODOR010000005.1"/>
</dbReference>
<feature type="compositionally biased region" description="Low complexity" evidence="1">
    <location>
        <begin position="151"/>
        <end position="164"/>
    </location>
</feature>
<proteinExistence type="predicted"/>
<dbReference type="EMBL" id="JAODOR010000005">
    <property type="protein sequence ID" value="MCT9001705.1"/>
    <property type="molecule type" value="Genomic_DNA"/>
</dbReference>
<feature type="region of interest" description="Disordered" evidence="1">
    <location>
        <begin position="145"/>
        <end position="164"/>
    </location>
</feature>
<feature type="transmembrane region" description="Helical" evidence="2">
    <location>
        <begin position="79"/>
        <end position="105"/>
    </location>
</feature>
<name>A0ABT2PB40_9MICO</name>
<keyword evidence="4" id="KW-1185">Reference proteome</keyword>
<organism evidence="3 4">
    <name type="scientific">Microbacterium memoriense</name>
    <dbReference type="NCBI Taxonomy" id="2978350"/>
    <lineage>
        <taxon>Bacteria</taxon>
        <taxon>Bacillati</taxon>
        <taxon>Actinomycetota</taxon>
        <taxon>Actinomycetes</taxon>
        <taxon>Micrococcales</taxon>
        <taxon>Microbacteriaceae</taxon>
        <taxon>Microbacterium</taxon>
    </lineage>
</organism>
<evidence type="ECO:0000256" key="1">
    <source>
        <dbReference type="SAM" id="MobiDB-lite"/>
    </source>
</evidence>
<evidence type="ECO:0000256" key="2">
    <source>
        <dbReference type="SAM" id="Phobius"/>
    </source>
</evidence>
<evidence type="ECO:0000313" key="4">
    <source>
        <dbReference type="Proteomes" id="UP001300496"/>
    </source>
</evidence>
<keyword evidence="2" id="KW-1133">Transmembrane helix</keyword>
<feature type="transmembrane region" description="Helical" evidence="2">
    <location>
        <begin position="39"/>
        <end position="59"/>
    </location>
</feature>
<dbReference type="InterPro" id="IPR021517">
    <property type="entry name" value="DUF3180"/>
</dbReference>
<feature type="transmembrane region" description="Helical" evidence="2">
    <location>
        <begin position="117"/>
        <end position="136"/>
    </location>
</feature>
<keyword evidence="2" id="KW-0472">Membrane</keyword>
<gene>
    <name evidence="3" type="ORF">N4R40_04930</name>
</gene>
<dbReference type="Proteomes" id="UP001300496">
    <property type="component" value="Unassembled WGS sequence"/>
</dbReference>
<dbReference type="Pfam" id="PF11377">
    <property type="entry name" value="DUF3180"/>
    <property type="match status" value="1"/>
</dbReference>
<comment type="caution">
    <text evidence="3">The sequence shown here is derived from an EMBL/GenBank/DDBJ whole genome shotgun (WGS) entry which is preliminary data.</text>
</comment>